<dbReference type="SMART" id="SM00248">
    <property type="entry name" value="ANK"/>
    <property type="match status" value="9"/>
</dbReference>
<name>A0A2T7PJ87_POMCA</name>
<dbReference type="OrthoDB" id="10071127at2759"/>
<comment type="caution">
    <text evidence="4">The sequence shown here is derived from an EMBL/GenBank/DDBJ whole genome shotgun (WGS) entry which is preliminary data.</text>
</comment>
<dbReference type="PANTHER" id="PTHR24123">
    <property type="entry name" value="ANKYRIN REPEAT-CONTAINING"/>
    <property type="match status" value="1"/>
</dbReference>
<dbReference type="Pfam" id="PF12796">
    <property type="entry name" value="Ank_2"/>
    <property type="match status" value="3"/>
</dbReference>
<feature type="repeat" description="ANK" evidence="3">
    <location>
        <begin position="136"/>
        <end position="168"/>
    </location>
</feature>
<reference evidence="4 5" key="1">
    <citation type="submission" date="2018-04" db="EMBL/GenBank/DDBJ databases">
        <title>The genome of golden apple snail Pomacea canaliculata provides insight into stress tolerance and invasive adaptation.</title>
        <authorList>
            <person name="Liu C."/>
            <person name="Liu B."/>
            <person name="Ren Y."/>
            <person name="Zhang Y."/>
            <person name="Wang H."/>
            <person name="Li S."/>
            <person name="Jiang F."/>
            <person name="Yin L."/>
            <person name="Zhang G."/>
            <person name="Qian W."/>
            <person name="Fan W."/>
        </authorList>
    </citation>
    <scope>NUCLEOTIDE SEQUENCE [LARGE SCALE GENOMIC DNA]</scope>
    <source>
        <strain evidence="4">SZHN2017</strain>
        <tissue evidence="4">Muscle</tissue>
    </source>
</reference>
<dbReference type="EMBL" id="PZQS01000003">
    <property type="protein sequence ID" value="PVD33496.1"/>
    <property type="molecule type" value="Genomic_DNA"/>
</dbReference>
<keyword evidence="1" id="KW-0677">Repeat</keyword>
<dbReference type="PRINTS" id="PR01415">
    <property type="entry name" value="ANKYRIN"/>
</dbReference>
<accession>A0A2T7PJ87</accession>
<sequence>MAAKHEKWQLVRRLVELVENIDERDSEDLTVIQRLVVSKDEARLHRELFSRLIELGADYTCRDQNGDTVLHLAARNGHWEIVKYLVQLGEPTDTPDSEGFVILHRAVTADTGDSCAQDMLCSILKSNPELSKRTKHGEMAIHLAARYERWETVVILLEHGANVFDCDSENVSVLQQIIKCQSSFPLALPILQRTVVIHTAEHHYNLYNTLVCEAAKCSKWDLLQYLIDVCGVNIGKLALDGLSLLHIVAQTKFTQYPHQIISELVKRLLNKGMKLEDRCPNGNTPLHLAAKSDNWDLVKYLVEQGANIQSPDSEGLLVLQRLAMSSSYGENQREFLRLLIKKGADVKVRDSNGNSLLHLGGKANNWSFVLHIIQESTDLQPEELDNDGFNLLHRFVNDIKSDRQFHRVDPYTKTLSDVRDAIISSGVDVNITDHQGNTALHIAAMRRQFYIVRDLIDIVDNLNTRDSEGFTVLLRLSQIARPRWLQVCQHLVEKGADINICTKDGESALELAVKNTTGLW</sequence>
<evidence type="ECO:0000256" key="1">
    <source>
        <dbReference type="ARBA" id="ARBA00022737"/>
    </source>
</evidence>
<dbReference type="Pfam" id="PF00023">
    <property type="entry name" value="Ank"/>
    <property type="match status" value="1"/>
</dbReference>
<dbReference type="STRING" id="400727.A0A2T7PJ87"/>
<dbReference type="AlphaFoldDB" id="A0A2T7PJ87"/>
<evidence type="ECO:0000313" key="5">
    <source>
        <dbReference type="Proteomes" id="UP000245119"/>
    </source>
</evidence>
<evidence type="ECO:0000256" key="3">
    <source>
        <dbReference type="PROSITE-ProRule" id="PRU00023"/>
    </source>
</evidence>
<gene>
    <name evidence="4" type="ORF">C0Q70_04752</name>
</gene>
<feature type="repeat" description="ANK" evidence="3">
    <location>
        <begin position="281"/>
        <end position="313"/>
    </location>
</feature>
<dbReference type="InterPro" id="IPR051165">
    <property type="entry name" value="Multifunctional_ANK_Repeat"/>
</dbReference>
<feature type="repeat" description="ANK" evidence="3">
    <location>
        <begin position="435"/>
        <end position="467"/>
    </location>
</feature>
<dbReference type="InterPro" id="IPR036770">
    <property type="entry name" value="Ankyrin_rpt-contain_sf"/>
</dbReference>
<dbReference type="SUPFAM" id="SSF48403">
    <property type="entry name" value="Ankyrin repeat"/>
    <property type="match status" value="1"/>
</dbReference>
<dbReference type="PANTHER" id="PTHR24123:SF141">
    <property type="entry name" value="ANKYRIN 2, ISOFORM U"/>
    <property type="match status" value="1"/>
</dbReference>
<keyword evidence="2 3" id="KW-0040">ANK repeat</keyword>
<organism evidence="4 5">
    <name type="scientific">Pomacea canaliculata</name>
    <name type="common">Golden apple snail</name>
    <dbReference type="NCBI Taxonomy" id="400727"/>
    <lineage>
        <taxon>Eukaryota</taxon>
        <taxon>Metazoa</taxon>
        <taxon>Spiralia</taxon>
        <taxon>Lophotrochozoa</taxon>
        <taxon>Mollusca</taxon>
        <taxon>Gastropoda</taxon>
        <taxon>Caenogastropoda</taxon>
        <taxon>Architaenioglossa</taxon>
        <taxon>Ampullarioidea</taxon>
        <taxon>Ampullariidae</taxon>
        <taxon>Pomacea</taxon>
    </lineage>
</organism>
<proteinExistence type="predicted"/>
<protein>
    <submittedName>
        <fullName evidence="4">Uncharacterized protein</fullName>
    </submittedName>
</protein>
<feature type="repeat" description="ANK" evidence="3">
    <location>
        <begin position="65"/>
        <end position="97"/>
    </location>
</feature>
<dbReference type="InterPro" id="IPR002110">
    <property type="entry name" value="Ankyrin_rpt"/>
</dbReference>
<evidence type="ECO:0000313" key="4">
    <source>
        <dbReference type="EMBL" id="PVD33496.1"/>
    </source>
</evidence>
<dbReference type="PROSITE" id="PS50088">
    <property type="entry name" value="ANK_REPEAT"/>
    <property type="match status" value="4"/>
</dbReference>
<dbReference type="PROSITE" id="PS50297">
    <property type="entry name" value="ANK_REP_REGION"/>
    <property type="match status" value="4"/>
</dbReference>
<keyword evidence="5" id="KW-1185">Reference proteome</keyword>
<dbReference type="Gene3D" id="1.25.40.20">
    <property type="entry name" value="Ankyrin repeat-containing domain"/>
    <property type="match status" value="3"/>
</dbReference>
<dbReference type="Proteomes" id="UP000245119">
    <property type="component" value="Linkage Group LG3"/>
</dbReference>
<evidence type="ECO:0000256" key="2">
    <source>
        <dbReference type="ARBA" id="ARBA00023043"/>
    </source>
</evidence>